<dbReference type="EMBL" id="MN740307">
    <property type="protein sequence ID" value="QHT99424.1"/>
    <property type="molecule type" value="Genomic_DNA"/>
</dbReference>
<keyword evidence="1" id="KW-0175">Coiled coil</keyword>
<sequence length="366" mass="42294">MSDDKTINLTATINNQQYTVSYDIEEVKRIYDKLGISSAVQPSSVTVEATTEASATEAAPATEAVADTKLPPEHLPRDEEKDNTKKAIETDLNTKIMNLFEFRKDIINEICNEKTDITDENKGKWCNLDDLSTNEDNSVGQTTLNINTKYAEIENEILNYAKDKDVNFENSIRSIININNKLYVNPANSENPYNPDIAKYIQILEAEKKLKELEGQYTELRNNIKAPEYKEHIVNNYNNKIEKYIELRKLTGKINNSKWTKMDYSSLKGLSENVIVTNEITNKNKNATNYKKELNNVIEKMKEYTNIIFDEYNKLADTKKIDNYDKAIKSWGIIRNPFKQLHGGKKTRKRSRNAHKQTRKQYPKKK</sequence>
<feature type="coiled-coil region" evidence="1">
    <location>
        <begin position="280"/>
        <end position="307"/>
    </location>
</feature>
<feature type="region of interest" description="Disordered" evidence="2">
    <location>
        <begin position="41"/>
        <end position="83"/>
    </location>
</feature>
<feature type="region of interest" description="Disordered" evidence="2">
    <location>
        <begin position="339"/>
        <end position="366"/>
    </location>
</feature>
<proteinExistence type="predicted"/>
<evidence type="ECO:0000256" key="1">
    <source>
        <dbReference type="SAM" id="Coils"/>
    </source>
</evidence>
<protein>
    <submittedName>
        <fullName evidence="3">Uncharacterized protein</fullName>
    </submittedName>
</protein>
<organism evidence="3">
    <name type="scientific">viral metagenome</name>
    <dbReference type="NCBI Taxonomy" id="1070528"/>
    <lineage>
        <taxon>unclassified sequences</taxon>
        <taxon>metagenomes</taxon>
        <taxon>organismal metagenomes</taxon>
    </lineage>
</organism>
<accession>A0A6C0J187</accession>
<feature type="compositionally biased region" description="Basic and acidic residues" evidence="2">
    <location>
        <begin position="70"/>
        <end position="83"/>
    </location>
</feature>
<evidence type="ECO:0000313" key="3">
    <source>
        <dbReference type="EMBL" id="QHT99424.1"/>
    </source>
</evidence>
<reference evidence="3" key="1">
    <citation type="journal article" date="2020" name="Nature">
        <title>Giant virus diversity and host interactions through global metagenomics.</title>
        <authorList>
            <person name="Schulz F."/>
            <person name="Roux S."/>
            <person name="Paez-Espino D."/>
            <person name="Jungbluth S."/>
            <person name="Walsh D.A."/>
            <person name="Denef V.J."/>
            <person name="McMahon K.D."/>
            <person name="Konstantinidis K.T."/>
            <person name="Eloe-Fadrosh E.A."/>
            <person name="Kyrpides N.C."/>
            <person name="Woyke T."/>
        </authorList>
    </citation>
    <scope>NUCLEOTIDE SEQUENCE</scope>
    <source>
        <strain evidence="3">GVMAG-M-3300025699-48</strain>
    </source>
</reference>
<dbReference type="AlphaFoldDB" id="A0A6C0J187"/>
<feature type="compositionally biased region" description="Basic residues" evidence="2">
    <location>
        <begin position="342"/>
        <end position="366"/>
    </location>
</feature>
<name>A0A6C0J187_9ZZZZ</name>
<feature type="compositionally biased region" description="Low complexity" evidence="2">
    <location>
        <begin position="43"/>
        <end position="65"/>
    </location>
</feature>
<evidence type="ECO:0000256" key="2">
    <source>
        <dbReference type="SAM" id="MobiDB-lite"/>
    </source>
</evidence>